<feature type="transmembrane region" description="Helical" evidence="1">
    <location>
        <begin position="37"/>
        <end position="58"/>
    </location>
</feature>
<reference evidence="2 3" key="1">
    <citation type="submission" date="2023-07" db="EMBL/GenBank/DDBJ databases">
        <title>Sorghum-associated microbial communities from plants grown in Nebraska, USA.</title>
        <authorList>
            <person name="Schachtman D."/>
        </authorList>
    </citation>
    <scope>NUCLEOTIDE SEQUENCE [LARGE SCALE GENOMIC DNA]</scope>
    <source>
        <strain evidence="2 3">BE124</strain>
    </source>
</reference>
<keyword evidence="1" id="KW-0812">Transmembrane</keyword>
<proteinExistence type="predicted"/>
<protein>
    <recommendedName>
        <fullName evidence="4">DUF4199 domain-containing protein</fullName>
    </recommendedName>
</protein>
<dbReference type="Pfam" id="PF13858">
    <property type="entry name" value="DUF4199"/>
    <property type="match status" value="1"/>
</dbReference>
<keyword evidence="3" id="KW-1185">Reference proteome</keyword>
<dbReference type="RefSeq" id="WP_310008856.1">
    <property type="nucleotide sequence ID" value="NZ_JAVDTX010000008.1"/>
</dbReference>
<feature type="transmembrane region" description="Helical" evidence="1">
    <location>
        <begin position="105"/>
        <end position="126"/>
    </location>
</feature>
<feature type="transmembrane region" description="Helical" evidence="1">
    <location>
        <begin position="177"/>
        <end position="196"/>
    </location>
</feature>
<comment type="caution">
    <text evidence="2">The sequence shown here is derived from an EMBL/GenBank/DDBJ whole genome shotgun (WGS) entry which is preliminary data.</text>
</comment>
<gene>
    <name evidence="2" type="ORF">J2W95_003292</name>
</gene>
<evidence type="ECO:0008006" key="4">
    <source>
        <dbReference type="Google" id="ProtNLM"/>
    </source>
</evidence>
<evidence type="ECO:0000313" key="3">
    <source>
        <dbReference type="Proteomes" id="UP001261871"/>
    </source>
</evidence>
<feature type="transmembrane region" description="Helical" evidence="1">
    <location>
        <begin position="64"/>
        <end position="85"/>
    </location>
</feature>
<sequence>MTSKIFFALHYIGNCYICGLILKHIENMINEVIKKNGITYGITLGVILALITATMYAIDLKLFVSNWIGPSIFVINLIVGIILLVKTKKDLNDSFSFKDAFTTYFITVLAALLISTLFSILLFNVIDPAAKETISEYLIKYMAEMLQKFGTPASSVNEALAKMRESNPFSTLEQLKGFVFSLALYSILGLILAAFFKSKTTQQEYK</sequence>
<name>A0ABU1S6G2_9FLAO</name>
<accession>A0ABU1S6G2</accession>
<keyword evidence="1" id="KW-1133">Transmembrane helix</keyword>
<dbReference type="EMBL" id="JAVDTX010000008">
    <property type="protein sequence ID" value="MDR6846573.1"/>
    <property type="molecule type" value="Genomic_DNA"/>
</dbReference>
<evidence type="ECO:0000256" key="1">
    <source>
        <dbReference type="SAM" id="Phobius"/>
    </source>
</evidence>
<organism evidence="2 3">
    <name type="scientific">Flavobacterium granuli</name>
    <dbReference type="NCBI Taxonomy" id="280093"/>
    <lineage>
        <taxon>Bacteria</taxon>
        <taxon>Pseudomonadati</taxon>
        <taxon>Bacteroidota</taxon>
        <taxon>Flavobacteriia</taxon>
        <taxon>Flavobacteriales</taxon>
        <taxon>Flavobacteriaceae</taxon>
        <taxon>Flavobacterium</taxon>
    </lineage>
</organism>
<dbReference type="Proteomes" id="UP001261871">
    <property type="component" value="Unassembled WGS sequence"/>
</dbReference>
<dbReference type="InterPro" id="IPR025250">
    <property type="entry name" value="DUF4199"/>
</dbReference>
<feature type="transmembrane region" description="Helical" evidence="1">
    <location>
        <begin position="6"/>
        <end position="25"/>
    </location>
</feature>
<keyword evidence="1" id="KW-0472">Membrane</keyword>
<evidence type="ECO:0000313" key="2">
    <source>
        <dbReference type="EMBL" id="MDR6846573.1"/>
    </source>
</evidence>